<evidence type="ECO:0000313" key="2">
    <source>
        <dbReference type="Proteomes" id="UP000249390"/>
    </source>
</evidence>
<reference evidence="1 2" key="1">
    <citation type="submission" date="2018-06" db="EMBL/GenBank/DDBJ databases">
        <title>The Genome of Cuscuta australis (Dodder) Provides Insight into the Evolution of Plant Parasitism.</title>
        <authorList>
            <person name="Liu H."/>
        </authorList>
    </citation>
    <scope>NUCLEOTIDE SEQUENCE [LARGE SCALE GENOMIC DNA]</scope>
    <source>
        <strain evidence="2">cv. Yunnan</strain>
        <tissue evidence="1">Vines</tissue>
    </source>
</reference>
<protein>
    <submittedName>
        <fullName evidence="1">Uncharacterized protein</fullName>
    </submittedName>
</protein>
<dbReference type="Proteomes" id="UP000249390">
    <property type="component" value="Unassembled WGS sequence"/>
</dbReference>
<accession>A0A328DDR2</accession>
<keyword evidence="2" id="KW-1185">Reference proteome</keyword>
<comment type="caution">
    <text evidence="1">The sequence shown here is derived from an EMBL/GenBank/DDBJ whole genome shotgun (WGS) entry which is preliminary data.</text>
</comment>
<sequence length="130" mass="15020">MQIEEVGKISLDSEVCEDQATSKLVITNQEEEIGHQLWLRSSRRKRRRPGLIWQPPLPPKQVEKAVNNAQANSLLKATNKEGMKKLADTLGGDKEQKWEGCKLHKVELTKMVIKRHKILIIDRTQHFFVE</sequence>
<organism evidence="1 2">
    <name type="scientific">Cuscuta australis</name>
    <dbReference type="NCBI Taxonomy" id="267555"/>
    <lineage>
        <taxon>Eukaryota</taxon>
        <taxon>Viridiplantae</taxon>
        <taxon>Streptophyta</taxon>
        <taxon>Embryophyta</taxon>
        <taxon>Tracheophyta</taxon>
        <taxon>Spermatophyta</taxon>
        <taxon>Magnoliopsida</taxon>
        <taxon>eudicotyledons</taxon>
        <taxon>Gunneridae</taxon>
        <taxon>Pentapetalae</taxon>
        <taxon>asterids</taxon>
        <taxon>lamiids</taxon>
        <taxon>Solanales</taxon>
        <taxon>Convolvulaceae</taxon>
        <taxon>Cuscuteae</taxon>
        <taxon>Cuscuta</taxon>
        <taxon>Cuscuta subgen. Grammica</taxon>
        <taxon>Cuscuta sect. Cleistogrammica</taxon>
    </lineage>
</organism>
<proteinExistence type="predicted"/>
<name>A0A328DDR2_9ASTE</name>
<gene>
    <name evidence="1" type="ORF">DM860_012154</name>
</gene>
<dbReference type="AlphaFoldDB" id="A0A328DDR2"/>
<dbReference type="EMBL" id="NQVE01000175">
    <property type="protein sequence ID" value="RAL42371.1"/>
    <property type="molecule type" value="Genomic_DNA"/>
</dbReference>
<evidence type="ECO:0000313" key="1">
    <source>
        <dbReference type="EMBL" id="RAL42371.1"/>
    </source>
</evidence>